<feature type="transmembrane region" description="Helical" evidence="6">
    <location>
        <begin position="172"/>
        <end position="190"/>
    </location>
</feature>
<gene>
    <name evidence="7" type="ORF">PG994_002753</name>
</gene>
<evidence type="ECO:0000256" key="4">
    <source>
        <dbReference type="ARBA" id="ARBA00023136"/>
    </source>
</evidence>
<dbReference type="Proteomes" id="UP001480595">
    <property type="component" value="Unassembled WGS sequence"/>
</dbReference>
<evidence type="ECO:0000256" key="2">
    <source>
        <dbReference type="ARBA" id="ARBA00022692"/>
    </source>
</evidence>
<name>A0ABR1W606_9PEZI</name>
<feature type="transmembrane region" description="Helical" evidence="6">
    <location>
        <begin position="122"/>
        <end position="139"/>
    </location>
</feature>
<keyword evidence="2 6" id="KW-0812">Transmembrane</keyword>
<evidence type="ECO:0000313" key="7">
    <source>
        <dbReference type="EMBL" id="KAK8078946.1"/>
    </source>
</evidence>
<organism evidence="7 8">
    <name type="scientific">Apiospora phragmitis</name>
    <dbReference type="NCBI Taxonomy" id="2905665"/>
    <lineage>
        <taxon>Eukaryota</taxon>
        <taxon>Fungi</taxon>
        <taxon>Dikarya</taxon>
        <taxon>Ascomycota</taxon>
        <taxon>Pezizomycotina</taxon>
        <taxon>Sordariomycetes</taxon>
        <taxon>Xylariomycetidae</taxon>
        <taxon>Amphisphaeriales</taxon>
        <taxon>Apiosporaceae</taxon>
        <taxon>Apiospora</taxon>
    </lineage>
</organism>
<feature type="transmembrane region" description="Helical" evidence="6">
    <location>
        <begin position="146"/>
        <end position="166"/>
    </location>
</feature>
<evidence type="ECO:0000256" key="1">
    <source>
        <dbReference type="ARBA" id="ARBA00004141"/>
    </source>
</evidence>
<feature type="region of interest" description="Disordered" evidence="5">
    <location>
        <begin position="1"/>
        <end position="85"/>
    </location>
</feature>
<comment type="caution">
    <text evidence="7">The sequence shown here is derived from an EMBL/GenBank/DDBJ whole genome shotgun (WGS) entry which is preliminary data.</text>
</comment>
<dbReference type="RefSeq" id="XP_066720017.1">
    <property type="nucleotide sequence ID" value="XM_066854162.1"/>
</dbReference>
<evidence type="ECO:0000313" key="8">
    <source>
        <dbReference type="Proteomes" id="UP001480595"/>
    </source>
</evidence>
<feature type="compositionally biased region" description="Polar residues" evidence="5">
    <location>
        <begin position="1"/>
        <end position="11"/>
    </location>
</feature>
<sequence>MDFAPYQSSPPEHNRPWSPPRTTASPLASPRGSYDYPRRPNNMSSPPPLQHPQPQRQWSSSLPTADRYNNNNTSRGLEAGFGNSPATVATSGGGGGGGYMSAGAGVSEFDTSLGLRLDYEAAAAYLAIPPVGAIVLLILERSSDYVRFHAWQSSLMFTAIFIIHLIFSWSTFLSWVMVLADLALMWYLALRAYRDADTLDRYEVPIFGQLASRILDDE</sequence>
<evidence type="ECO:0000256" key="3">
    <source>
        <dbReference type="ARBA" id="ARBA00022989"/>
    </source>
</evidence>
<evidence type="ECO:0000256" key="6">
    <source>
        <dbReference type="SAM" id="Phobius"/>
    </source>
</evidence>
<keyword evidence="8" id="KW-1185">Reference proteome</keyword>
<dbReference type="PANTHER" id="PTHR36460">
    <property type="entry name" value="UPF0132 DOMAIN PROTEIN (AFU_ORTHOLOGUE AFUA_3G10255)"/>
    <property type="match status" value="1"/>
</dbReference>
<dbReference type="GeneID" id="92087225"/>
<feature type="compositionally biased region" description="Polar residues" evidence="5">
    <location>
        <begin position="58"/>
        <end position="75"/>
    </location>
</feature>
<keyword evidence="3 6" id="KW-1133">Transmembrane helix</keyword>
<protein>
    <submittedName>
        <fullName evidence="7">Uncharacterized protein</fullName>
    </submittedName>
</protein>
<keyword evidence="4 6" id="KW-0472">Membrane</keyword>
<proteinExistence type="predicted"/>
<reference evidence="7 8" key="1">
    <citation type="submission" date="2023-01" db="EMBL/GenBank/DDBJ databases">
        <title>Analysis of 21 Apiospora genomes using comparative genomics revels a genus with tremendous synthesis potential of carbohydrate active enzymes and secondary metabolites.</title>
        <authorList>
            <person name="Sorensen T."/>
        </authorList>
    </citation>
    <scope>NUCLEOTIDE SEQUENCE [LARGE SCALE GENOMIC DNA]</scope>
    <source>
        <strain evidence="7 8">CBS 135458</strain>
    </source>
</reference>
<evidence type="ECO:0000256" key="5">
    <source>
        <dbReference type="SAM" id="MobiDB-lite"/>
    </source>
</evidence>
<accession>A0ABR1W606</accession>
<dbReference type="PANTHER" id="PTHR36460:SF1">
    <property type="entry name" value="UPF0132 DOMAIN PROTEIN (AFU_ORTHOLOGUE AFUA_3G10255)"/>
    <property type="match status" value="1"/>
</dbReference>
<dbReference type="EMBL" id="JAQQWL010000003">
    <property type="protein sequence ID" value="KAK8078946.1"/>
    <property type="molecule type" value="Genomic_DNA"/>
</dbReference>
<comment type="subcellular location">
    <subcellularLocation>
        <location evidence="1">Membrane</location>
        <topology evidence="1">Multi-pass membrane protein</topology>
    </subcellularLocation>
</comment>